<keyword evidence="1" id="KW-0812">Transmembrane</keyword>
<evidence type="ECO:0000313" key="3">
    <source>
        <dbReference type="Proteomes" id="UP000261016"/>
    </source>
</evidence>
<protein>
    <submittedName>
        <fullName evidence="2">Uncharacterized protein</fullName>
    </submittedName>
</protein>
<reference evidence="2 3" key="1">
    <citation type="submission" date="2018-08" db="EMBL/GenBank/DDBJ databases">
        <title>A genome reference for cultivated species of the human gut microbiota.</title>
        <authorList>
            <person name="Zou Y."/>
            <person name="Xue W."/>
            <person name="Luo G."/>
        </authorList>
    </citation>
    <scope>NUCLEOTIDE SEQUENCE [LARGE SCALE GENOMIC DNA]</scope>
    <source>
        <strain evidence="2 3">OM08-17AT</strain>
    </source>
</reference>
<dbReference type="AlphaFoldDB" id="A0A8B2ZI43"/>
<sequence length="113" mass="13161">MNEKNKENQQLMRYRHRVSLYLLCVMLISLITSFTVDSTQSIYLIVKLIIILLIASVVNFLGLYVYKVLIFRKKYNENVDNNKYGMIADALMLVCVIIVLVNNIVEVVKFIIK</sequence>
<keyword evidence="1" id="KW-0472">Membrane</keyword>
<feature type="transmembrane region" description="Helical" evidence="1">
    <location>
        <begin position="42"/>
        <end position="66"/>
    </location>
</feature>
<gene>
    <name evidence="2" type="ORF">DXC19_11715</name>
</gene>
<evidence type="ECO:0000256" key="1">
    <source>
        <dbReference type="SAM" id="Phobius"/>
    </source>
</evidence>
<feature type="transmembrane region" description="Helical" evidence="1">
    <location>
        <begin position="87"/>
        <end position="112"/>
    </location>
</feature>
<dbReference type="EMBL" id="QSTD01000009">
    <property type="protein sequence ID" value="RGM28344.1"/>
    <property type="molecule type" value="Genomic_DNA"/>
</dbReference>
<dbReference type="RefSeq" id="WP_117725999.1">
    <property type="nucleotide sequence ID" value="NZ_CABMFV010000009.1"/>
</dbReference>
<name>A0A8B2ZI43_STAWA</name>
<feature type="transmembrane region" description="Helical" evidence="1">
    <location>
        <begin position="20"/>
        <end position="36"/>
    </location>
</feature>
<evidence type="ECO:0000313" key="2">
    <source>
        <dbReference type="EMBL" id="RGM28344.1"/>
    </source>
</evidence>
<accession>A0A8B2ZI43</accession>
<organism evidence="2 3">
    <name type="scientific">Staphylococcus warneri</name>
    <dbReference type="NCBI Taxonomy" id="1292"/>
    <lineage>
        <taxon>Bacteria</taxon>
        <taxon>Bacillati</taxon>
        <taxon>Bacillota</taxon>
        <taxon>Bacilli</taxon>
        <taxon>Bacillales</taxon>
        <taxon>Staphylococcaceae</taxon>
        <taxon>Staphylococcus</taxon>
    </lineage>
</organism>
<dbReference type="Proteomes" id="UP000261016">
    <property type="component" value="Unassembled WGS sequence"/>
</dbReference>
<proteinExistence type="predicted"/>
<keyword evidence="1" id="KW-1133">Transmembrane helix</keyword>
<comment type="caution">
    <text evidence="2">The sequence shown here is derived from an EMBL/GenBank/DDBJ whole genome shotgun (WGS) entry which is preliminary data.</text>
</comment>